<proteinExistence type="inferred from homology"/>
<comment type="caution">
    <text evidence="8">The sequence shown here is derived from an EMBL/GenBank/DDBJ whole genome shotgun (WGS) entry which is preliminary data.</text>
</comment>
<comment type="function">
    <text evidence="6">Catalyzes the conversion of 7,8-dihydroneopterin to 6-hydroxymethyl-7,8-dihydropterin.</text>
</comment>
<gene>
    <name evidence="8" type="primary">folB</name>
    <name evidence="8" type="ORF">ACFSYC_14735</name>
</gene>
<keyword evidence="4 6" id="KW-0289">Folate biosynthesis</keyword>
<evidence type="ECO:0000259" key="7">
    <source>
        <dbReference type="SMART" id="SM00905"/>
    </source>
</evidence>
<dbReference type="EMBL" id="JBHUON010000019">
    <property type="protein sequence ID" value="MFD2865955.1"/>
    <property type="molecule type" value="Genomic_DNA"/>
</dbReference>
<dbReference type="EC" id="4.1.2.25" evidence="6"/>
<dbReference type="Proteomes" id="UP001597601">
    <property type="component" value="Unassembled WGS sequence"/>
</dbReference>
<keyword evidence="9" id="KW-1185">Reference proteome</keyword>
<dbReference type="InterPro" id="IPR006157">
    <property type="entry name" value="FolB_dom"/>
</dbReference>
<dbReference type="Pfam" id="PF02152">
    <property type="entry name" value="FolB"/>
    <property type="match status" value="1"/>
</dbReference>
<dbReference type="SUPFAM" id="SSF55620">
    <property type="entry name" value="Tetrahydrobiopterin biosynthesis enzymes-like"/>
    <property type="match status" value="1"/>
</dbReference>
<protein>
    <recommendedName>
        <fullName evidence="6">7,8-dihydroneopterin aldolase</fullName>
        <ecNumber evidence="6">4.1.2.25</ecNumber>
    </recommendedName>
</protein>
<evidence type="ECO:0000256" key="6">
    <source>
        <dbReference type="RuleBase" id="RU362079"/>
    </source>
</evidence>
<reference evidence="9" key="1">
    <citation type="journal article" date="2019" name="Int. J. Syst. Evol. Microbiol.">
        <title>The Global Catalogue of Microorganisms (GCM) 10K type strain sequencing project: providing services to taxonomists for standard genome sequencing and annotation.</title>
        <authorList>
            <consortium name="The Broad Institute Genomics Platform"/>
            <consortium name="The Broad Institute Genome Sequencing Center for Infectious Disease"/>
            <person name="Wu L."/>
            <person name="Ma J."/>
        </authorList>
    </citation>
    <scope>NUCLEOTIDE SEQUENCE [LARGE SCALE GENOMIC DNA]</scope>
    <source>
        <strain evidence="9">KCTC 52232</strain>
    </source>
</reference>
<dbReference type="PANTHER" id="PTHR42844:SF1">
    <property type="entry name" value="DIHYDRONEOPTERIN ALDOLASE 1-RELATED"/>
    <property type="match status" value="1"/>
</dbReference>
<dbReference type="NCBIfam" id="TIGR00525">
    <property type="entry name" value="folB"/>
    <property type="match status" value="1"/>
</dbReference>
<keyword evidence="5 6" id="KW-0456">Lyase</keyword>
<comment type="catalytic activity">
    <reaction evidence="1 6">
        <text>7,8-dihydroneopterin = 6-hydroxymethyl-7,8-dihydropterin + glycolaldehyde</text>
        <dbReference type="Rhea" id="RHEA:10540"/>
        <dbReference type="ChEBI" id="CHEBI:17001"/>
        <dbReference type="ChEBI" id="CHEBI:17071"/>
        <dbReference type="ChEBI" id="CHEBI:44841"/>
        <dbReference type="EC" id="4.1.2.25"/>
    </reaction>
</comment>
<evidence type="ECO:0000256" key="1">
    <source>
        <dbReference type="ARBA" id="ARBA00001353"/>
    </source>
</evidence>
<accession>A0ABW5XR55</accession>
<comment type="similarity">
    <text evidence="3 6">Belongs to the DHNA family.</text>
</comment>
<evidence type="ECO:0000256" key="4">
    <source>
        <dbReference type="ARBA" id="ARBA00022909"/>
    </source>
</evidence>
<sequence length="118" mass="13338">MIVSLHGAAFFAYHGFYAEEQKIGNHFLVDIDVEFTPAADTMEDNLDNTVNYEWLYDMVCEEMKINRKLIETVAQAVINQIVQQYPFAISVRVVLKKLNPLLGAKVGHSAVTLSYQKG</sequence>
<evidence type="ECO:0000313" key="8">
    <source>
        <dbReference type="EMBL" id="MFD2865955.1"/>
    </source>
</evidence>
<dbReference type="RefSeq" id="WP_377129165.1">
    <property type="nucleotide sequence ID" value="NZ_JBHUON010000019.1"/>
</dbReference>
<evidence type="ECO:0000256" key="5">
    <source>
        <dbReference type="ARBA" id="ARBA00023239"/>
    </source>
</evidence>
<dbReference type="GO" id="GO:0004150">
    <property type="term" value="F:dihydroneopterin aldolase activity"/>
    <property type="evidence" value="ECO:0007669"/>
    <property type="project" value="UniProtKB-EC"/>
</dbReference>
<name>A0ABW5XR55_9SPHI</name>
<feature type="domain" description="Dihydroneopterin aldolase/epimerase" evidence="7">
    <location>
        <begin position="3"/>
        <end position="115"/>
    </location>
</feature>
<comment type="pathway">
    <text evidence="2 6">Cofactor biosynthesis; tetrahydrofolate biosynthesis; 2-amino-4-hydroxy-6-hydroxymethyl-7,8-dihydropteridine diphosphate from 7,8-dihydroneopterin triphosphate: step 3/4.</text>
</comment>
<dbReference type="InterPro" id="IPR043133">
    <property type="entry name" value="GTP-CH-I_C/QueF"/>
</dbReference>
<evidence type="ECO:0000256" key="2">
    <source>
        <dbReference type="ARBA" id="ARBA00005013"/>
    </source>
</evidence>
<dbReference type="NCBIfam" id="TIGR00526">
    <property type="entry name" value="folB_dom"/>
    <property type="match status" value="1"/>
</dbReference>
<organism evidence="8 9">
    <name type="scientific">Mucilaginibacter antarcticus</name>
    <dbReference type="NCBI Taxonomy" id="1855725"/>
    <lineage>
        <taxon>Bacteria</taxon>
        <taxon>Pseudomonadati</taxon>
        <taxon>Bacteroidota</taxon>
        <taxon>Sphingobacteriia</taxon>
        <taxon>Sphingobacteriales</taxon>
        <taxon>Sphingobacteriaceae</taxon>
        <taxon>Mucilaginibacter</taxon>
    </lineage>
</organism>
<dbReference type="PANTHER" id="PTHR42844">
    <property type="entry name" value="DIHYDRONEOPTERIN ALDOLASE 1-RELATED"/>
    <property type="match status" value="1"/>
</dbReference>
<dbReference type="InterPro" id="IPR006156">
    <property type="entry name" value="Dihydroneopterin_aldolase"/>
</dbReference>
<evidence type="ECO:0000313" key="9">
    <source>
        <dbReference type="Proteomes" id="UP001597601"/>
    </source>
</evidence>
<dbReference type="SMART" id="SM00905">
    <property type="entry name" value="FolB"/>
    <property type="match status" value="1"/>
</dbReference>
<evidence type="ECO:0000256" key="3">
    <source>
        <dbReference type="ARBA" id="ARBA00005708"/>
    </source>
</evidence>
<dbReference type="Gene3D" id="3.30.1130.10">
    <property type="match status" value="1"/>
</dbReference>